<dbReference type="Proteomes" id="UP000244406">
    <property type="component" value="Unassembled WGS sequence"/>
</dbReference>
<feature type="repeat" description="TPR" evidence="9">
    <location>
        <begin position="543"/>
        <end position="576"/>
    </location>
</feature>
<keyword evidence="9" id="KW-0802">TPR repeat</keyword>
<dbReference type="PROSITE" id="PS50005">
    <property type="entry name" value="TPR"/>
    <property type="match status" value="4"/>
</dbReference>
<dbReference type="AlphaFoldDB" id="A0A2V1AJ17"/>
<evidence type="ECO:0000256" key="7">
    <source>
        <dbReference type="ARBA" id="ARBA00025740"/>
    </source>
</evidence>
<keyword evidence="2" id="KW-0813">Transport</keyword>
<evidence type="ECO:0000256" key="2">
    <source>
        <dbReference type="ARBA" id="ARBA00022448"/>
    </source>
</evidence>
<feature type="region of interest" description="Disordered" evidence="10">
    <location>
        <begin position="598"/>
        <end position="675"/>
    </location>
</feature>
<sequence>MAQHHKTPSQHNSSLFISPQVMTRKQDVFITPPNPQNNLFESPGSSSSSFYNIDNVSGTLRNDAAQGTGGPGEEPISRVQKLRLWRHEALLQHQYSTAEYIGDKILSMTNDPNDAFWLAQVYFETGNYLRVKSLLTSKSEYEQSVACRYLTAFSLIKLERWEDALDVLGETNPFSKEPSSRPRVTEYGIRFEASMCYLRGLIFANQNSYERAKEAYKEAVMVDVKCYEAFDELIKNDFLTPTEQWEFINYLNYSDADDNDELIKLLYTSRLSKYTNVPKFEEAESILKDEYRLGENGDIMLSKAEHAFVQCNYDQCLDICEGVLSKDPHNCNVLPYYISCLYELGGRNKLFLKAHQLADSHPTHPIAWQAIGIYYLSIKKVIEARKFLSKATLLNPNNGQAWIGFAHTFALEGEHEQAISAYAFAARLFPGNHMPNMFLGMQHLQMNNISLAEEYLLASHHICNSDPLLLNEIGVIYYHKNHLDRAEAFLQDALSAARYLNSESKTWISIHANLGHVYRRAGQYDKALECFHQALKMTHRNDANILSAIALVYLKIRNPFKAIDVLHDSLAISPDDPVASDLLKRALEANTETTSAFFQAPTALSDPSSVSIPARSRESSRRHSSTFGSAGKFATVFEDKPRDAPRERKTSEADTSDLAERLKRGEDSSDEEVMDTMNTHVPISRTEHKKRSFHDVKFNQDQDCFAVAHETGFSVYNTNPIDPRVSRTFNGTSSSGTGIGLISMLHRTNYLALVGGGKNPKYANNKVIIWDDLKRKASLNLGFMAPIRIVVILKNQVVVYEFSAPPKKFAAYETYDNEHGLADLSVHSTASSSSSPAPSSSSSLRSNNGTTREVPKYQILAFPGRTIGQIQIVDISPEGVEKNLVSIIKAHKARIRCIALSRTGGMVASASETGTIVRIHSTSSTALLFEFRRGLDRAVITSMSFSPNESKLAVLSDKNTLHVFNVGTSSETQLSDNLDGEVSSRKTPTNRQHILSKLQLPISIPNYFQSTWSFCSVNLSKYHTDVDESRGTTADLGTIGWAGNSNIIIIWKEKKIWENYSIVERVASATDKKKGDITEYELVRSSWKRLDNFSD</sequence>
<dbReference type="PROSITE" id="PS50293">
    <property type="entry name" value="TPR_REGION"/>
    <property type="match status" value="1"/>
</dbReference>
<keyword evidence="12" id="KW-1185">Reference proteome</keyword>
<dbReference type="EMBL" id="PKFP01000008">
    <property type="protein sequence ID" value="PVH18070.1"/>
    <property type="molecule type" value="Genomic_DNA"/>
</dbReference>
<dbReference type="InterPro" id="IPR015943">
    <property type="entry name" value="WD40/YVTN_repeat-like_dom_sf"/>
</dbReference>
<dbReference type="Gene3D" id="2.130.10.10">
    <property type="entry name" value="YVTN repeat-like/Quinoprotein amine dehydrogenase"/>
    <property type="match status" value="1"/>
</dbReference>
<dbReference type="RefSeq" id="XP_025339010.1">
    <property type="nucleotide sequence ID" value="XM_025479537.1"/>
</dbReference>
<evidence type="ECO:0000256" key="1">
    <source>
        <dbReference type="ARBA" id="ARBA00004184"/>
    </source>
</evidence>
<evidence type="ECO:0000256" key="10">
    <source>
        <dbReference type="SAM" id="MobiDB-lite"/>
    </source>
</evidence>
<keyword evidence="3" id="KW-0926">Vacuole</keyword>
<dbReference type="InterPro" id="IPR001680">
    <property type="entry name" value="WD40_rpt"/>
</dbReference>
<dbReference type="SUPFAM" id="SSF50978">
    <property type="entry name" value="WD40 repeat-like"/>
    <property type="match status" value="1"/>
</dbReference>
<protein>
    <submittedName>
        <fullName evidence="11">Uncharacterized protein</fullName>
    </submittedName>
</protein>
<dbReference type="InterPro" id="IPR011990">
    <property type="entry name" value="TPR-like_helical_dom_sf"/>
</dbReference>
<accession>A0A2V1AJ17</accession>
<dbReference type="GO" id="GO:0005774">
    <property type="term" value="C:vacuolar membrane"/>
    <property type="evidence" value="ECO:0007669"/>
    <property type="project" value="UniProtKB-SubCell"/>
</dbReference>
<dbReference type="InterPro" id="IPR036322">
    <property type="entry name" value="WD40_repeat_dom_sf"/>
</dbReference>
<dbReference type="Pfam" id="PF21032">
    <property type="entry name" value="PROPPIN"/>
    <property type="match status" value="1"/>
</dbReference>
<feature type="repeat" description="TPR" evidence="9">
    <location>
        <begin position="399"/>
        <end position="432"/>
    </location>
</feature>
<dbReference type="VEuPathDB" id="FungiDB:CXQ87_000985"/>
<comment type="similarity">
    <text evidence="7">Belongs to the WD repeat PROPPIN family.</text>
</comment>
<dbReference type="Pfam" id="PF12895">
    <property type="entry name" value="ANAPC3"/>
    <property type="match status" value="1"/>
</dbReference>
<dbReference type="PANTHER" id="PTHR11227">
    <property type="entry name" value="WD-REPEAT PROTEIN INTERACTING WITH PHOSPHOINOSIDES WIPI -RELATED"/>
    <property type="match status" value="1"/>
</dbReference>
<dbReference type="InterPro" id="IPR048720">
    <property type="entry name" value="PROPPIN"/>
</dbReference>
<evidence type="ECO:0000256" key="8">
    <source>
        <dbReference type="ARBA" id="ARBA00037813"/>
    </source>
</evidence>
<feature type="compositionally biased region" description="Basic and acidic residues" evidence="10">
    <location>
        <begin position="637"/>
        <end position="667"/>
    </location>
</feature>
<evidence type="ECO:0000313" key="11">
    <source>
        <dbReference type="EMBL" id="PVH18070.1"/>
    </source>
</evidence>
<name>A0A2V1AJ17_9ASCO</name>
<dbReference type="GeneID" id="37000986"/>
<dbReference type="Gene3D" id="1.25.40.10">
    <property type="entry name" value="Tetratricopeptide repeat domain"/>
    <property type="match status" value="1"/>
</dbReference>
<dbReference type="Pfam" id="PF13181">
    <property type="entry name" value="TPR_8"/>
    <property type="match status" value="1"/>
</dbReference>
<dbReference type="SMART" id="SM00320">
    <property type="entry name" value="WD40"/>
    <property type="match status" value="3"/>
</dbReference>
<feature type="repeat" description="TPR" evidence="9">
    <location>
        <begin position="365"/>
        <end position="398"/>
    </location>
</feature>
<dbReference type="GO" id="GO:0015031">
    <property type="term" value="P:protein transport"/>
    <property type="evidence" value="ECO:0007669"/>
    <property type="project" value="UniProtKB-KW"/>
</dbReference>
<dbReference type="SMART" id="SM00028">
    <property type="entry name" value="TPR"/>
    <property type="match status" value="8"/>
</dbReference>
<evidence type="ECO:0000313" key="12">
    <source>
        <dbReference type="Proteomes" id="UP000244406"/>
    </source>
</evidence>
<evidence type="ECO:0000256" key="9">
    <source>
        <dbReference type="PROSITE-ProRule" id="PRU00339"/>
    </source>
</evidence>
<dbReference type="InterPro" id="IPR019734">
    <property type="entry name" value="TPR_rpt"/>
</dbReference>
<reference evidence="11 12" key="1">
    <citation type="submission" date="2017-12" db="EMBL/GenBank/DDBJ databases">
        <title>Genome Sequence of the Amphotericin B-resistant Candida duobushaemulonii strain, B09383.</title>
        <authorList>
            <person name="Chow N.A."/>
            <person name="Gade L."/>
            <person name="Batra D."/>
            <person name="Rowe L.A."/>
            <person name="Loparev V.N."/>
            <person name="Litvintseva A.P."/>
        </authorList>
    </citation>
    <scope>NUCLEOTIDE SEQUENCE [LARGE SCALE GENOMIC DNA]</scope>
    <source>
        <strain evidence="11 12">B09383</strain>
    </source>
</reference>
<dbReference type="GO" id="GO:0012505">
    <property type="term" value="C:endomembrane system"/>
    <property type="evidence" value="ECO:0007669"/>
    <property type="project" value="UniProtKB-SubCell"/>
</dbReference>
<organism evidence="11 12">
    <name type="scientific">Candidozyma duobushaemuli</name>
    <dbReference type="NCBI Taxonomy" id="1231522"/>
    <lineage>
        <taxon>Eukaryota</taxon>
        <taxon>Fungi</taxon>
        <taxon>Dikarya</taxon>
        <taxon>Ascomycota</taxon>
        <taxon>Saccharomycotina</taxon>
        <taxon>Pichiomycetes</taxon>
        <taxon>Metschnikowiaceae</taxon>
        <taxon>Candidozyma</taxon>
    </lineage>
</organism>
<comment type="subcellular location">
    <subcellularLocation>
        <location evidence="1">Endomembrane system</location>
        <topology evidence="1">Peripheral membrane protein</topology>
    </subcellularLocation>
    <subcellularLocation>
        <location evidence="8">Vacuole membrane</location>
    </subcellularLocation>
</comment>
<proteinExistence type="inferred from homology"/>
<feature type="region of interest" description="Disordered" evidence="10">
    <location>
        <begin position="826"/>
        <end position="850"/>
    </location>
</feature>
<dbReference type="Pfam" id="PF13424">
    <property type="entry name" value="TPR_12"/>
    <property type="match status" value="1"/>
</dbReference>
<dbReference type="SUPFAM" id="SSF48452">
    <property type="entry name" value="TPR-like"/>
    <property type="match status" value="2"/>
</dbReference>
<evidence type="ECO:0000256" key="6">
    <source>
        <dbReference type="ARBA" id="ARBA00022927"/>
    </source>
</evidence>
<keyword evidence="4" id="KW-0853">WD repeat</keyword>
<comment type="caution">
    <text evidence="11">The sequence shown here is derived from an EMBL/GenBank/DDBJ whole genome shotgun (WGS) entry which is preliminary data.</text>
</comment>
<evidence type="ECO:0000256" key="5">
    <source>
        <dbReference type="ARBA" id="ARBA00022737"/>
    </source>
</evidence>
<gene>
    <name evidence="11" type="ORF">CXQ87_000985</name>
</gene>
<feature type="repeat" description="TPR" evidence="9">
    <location>
        <begin position="508"/>
        <end position="541"/>
    </location>
</feature>
<evidence type="ECO:0000256" key="4">
    <source>
        <dbReference type="ARBA" id="ARBA00022574"/>
    </source>
</evidence>
<evidence type="ECO:0000256" key="3">
    <source>
        <dbReference type="ARBA" id="ARBA00022554"/>
    </source>
</evidence>
<feature type="compositionally biased region" description="Low complexity" evidence="10">
    <location>
        <begin position="828"/>
        <end position="843"/>
    </location>
</feature>
<keyword evidence="6" id="KW-0653">Protein transport</keyword>
<keyword evidence="5" id="KW-0677">Repeat</keyword>